<dbReference type="AlphaFoldDB" id="E2AA18"/>
<proteinExistence type="predicted"/>
<feature type="compositionally biased region" description="Basic and acidic residues" evidence="1">
    <location>
        <begin position="23"/>
        <end position="39"/>
    </location>
</feature>
<feature type="compositionally biased region" description="Polar residues" evidence="1">
    <location>
        <begin position="13"/>
        <end position="22"/>
    </location>
</feature>
<feature type="compositionally biased region" description="Low complexity" evidence="1">
    <location>
        <begin position="47"/>
        <end position="57"/>
    </location>
</feature>
<keyword evidence="3" id="KW-1185">Reference proteome</keyword>
<reference evidence="2 3" key="1">
    <citation type="journal article" date="2010" name="Science">
        <title>Genomic comparison of the ants Camponotus floridanus and Harpegnathos saltator.</title>
        <authorList>
            <person name="Bonasio R."/>
            <person name="Zhang G."/>
            <person name="Ye C."/>
            <person name="Mutti N.S."/>
            <person name="Fang X."/>
            <person name="Qin N."/>
            <person name="Donahue G."/>
            <person name="Yang P."/>
            <person name="Li Q."/>
            <person name="Li C."/>
            <person name="Zhang P."/>
            <person name="Huang Z."/>
            <person name="Berger S.L."/>
            <person name="Reinberg D."/>
            <person name="Wang J."/>
            <person name="Liebig J."/>
        </authorList>
    </citation>
    <scope>NUCLEOTIDE SEQUENCE [LARGE SCALE GENOMIC DNA]</scope>
    <source>
        <strain evidence="3">C129</strain>
    </source>
</reference>
<dbReference type="EMBL" id="GL438001">
    <property type="protein sequence ID" value="EFN69717.1"/>
    <property type="molecule type" value="Genomic_DNA"/>
</dbReference>
<evidence type="ECO:0000313" key="3">
    <source>
        <dbReference type="Proteomes" id="UP000000311"/>
    </source>
</evidence>
<protein>
    <submittedName>
        <fullName evidence="2">Uncharacterized protein</fullName>
    </submittedName>
</protein>
<gene>
    <name evidence="2" type="ORF">EAG_07020</name>
</gene>
<accession>E2AA18</accession>
<evidence type="ECO:0000256" key="1">
    <source>
        <dbReference type="SAM" id="MobiDB-lite"/>
    </source>
</evidence>
<feature type="region of interest" description="Disordered" evidence="1">
    <location>
        <begin position="1"/>
        <end position="57"/>
    </location>
</feature>
<organism evidence="3">
    <name type="scientific">Camponotus floridanus</name>
    <name type="common">Florida carpenter ant</name>
    <dbReference type="NCBI Taxonomy" id="104421"/>
    <lineage>
        <taxon>Eukaryota</taxon>
        <taxon>Metazoa</taxon>
        <taxon>Ecdysozoa</taxon>
        <taxon>Arthropoda</taxon>
        <taxon>Hexapoda</taxon>
        <taxon>Insecta</taxon>
        <taxon>Pterygota</taxon>
        <taxon>Neoptera</taxon>
        <taxon>Endopterygota</taxon>
        <taxon>Hymenoptera</taxon>
        <taxon>Apocrita</taxon>
        <taxon>Aculeata</taxon>
        <taxon>Formicoidea</taxon>
        <taxon>Formicidae</taxon>
        <taxon>Formicinae</taxon>
        <taxon>Camponotus</taxon>
    </lineage>
</organism>
<dbReference type="InParanoid" id="E2AA18"/>
<dbReference type="Proteomes" id="UP000000311">
    <property type="component" value="Unassembled WGS sequence"/>
</dbReference>
<sequence>MKRESAAGDDRNGYTSRRYTVTQEEKRKRERIEKRESETGRNGSSGGDSSRGNCGCDGASVGRHTHALDKHTNKQILPTPSVSIIDNVQRQMYCDECDSEPLVLYHRAHTRIGIVFMRNRPTLTGQTPIEQTAMCGAQHEEAVTKKEVGARGTDIQIVAIGSTGCANDQLGTPSHIDKLNVDVNIVVLLDIDIMKCA</sequence>
<feature type="compositionally biased region" description="Basic and acidic residues" evidence="1">
    <location>
        <begin position="1"/>
        <end position="12"/>
    </location>
</feature>
<name>E2AA18_CAMFO</name>
<evidence type="ECO:0000313" key="2">
    <source>
        <dbReference type="EMBL" id="EFN69717.1"/>
    </source>
</evidence>